<dbReference type="HOGENOM" id="CLU_1594305_0_0_1"/>
<dbReference type="InParanoid" id="Q6FTB0"/>
<dbReference type="CGD" id="CAL0130195">
    <property type="gene designation" value="CAGL0G03949g"/>
</dbReference>
<keyword evidence="3" id="KW-1185">Reference proteome</keyword>
<evidence type="ECO:0000313" key="3">
    <source>
        <dbReference type="Proteomes" id="UP000002428"/>
    </source>
</evidence>
<dbReference type="EMBL" id="CR380953">
    <property type="protein sequence ID" value="CAG59461.1"/>
    <property type="molecule type" value="Genomic_DNA"/>
</dbReference>
<dbReference type="KEGG" id="cgr:2888206"/>
<gene>
    <name evidence="1 2" type="ordered locus">CAGL0G03949g</name>
</gene>
<accession>Q6FTB0</accession>
<proteinExistence type="predicted"/>
<sequence>MHVRNGPATELLSTRRCFSSVYRVVYVVCSICYTPDRELYGSVMQAEFLFCLRYVSLSEWFHWNSVRDGEVGAEEDNGPPRLSYLPMRKKSNGSVSTHKTYGIILRERELGVHPFTPDPPFTHPHQVTLQIHITIPLSLFYPRSCDSFILKIYGNGSTTCSCWNYRK</sequence>
<reference evidence="2 3" key="1">
    <citation type="journal article" date="2004" name="Nature">
        <title>Genome evolution in yeasts.</title>
        <authorList>
            <consortium name="Genolevures"/>
            <person name="Dujon B."/>
            <person name="Sherman D."/>
            <person name="Fischer G."/>
            <person name="Durrens P."/>
            <person name="Casaregola S."/>
            <person name="Lafontaine I."/>
            <person name="de Montigny J."/>
            <person name="Marck C."/>
            <person name="Neuveglise C."/>
            <person name="Talla E."/>
            <person name="Goffard N."/>
            <person name="Frangeul L."/>
            <person name="Aigle M."/>
            <person name="Anthouard V."/>
            <person name="Babour A."/>
            <person name="Barbe V."/>
            <person name="Barnay S."/>
            <person name="Blanchin S."/>
            <person name="Beckerich J.M."/>
            <person name="Beyne E."/>
            <person name="Bleykasten C."/>
            <person name="Boisrame A."/>
            <person name="Boyer J."/>
            <person name="Cattolico L."/>
            <person name="Confanioleri F."/>
            <person name="de Daruvar A."/>
            <person name="Despons L."/>
            <person name="Fabre E."/>
            <person name="Fairhead C."/>
            <person name="Ferry-Dumazet H."/>
            <person name="Groppi A."/>
            <person name="Hantraye F."/>
            <person name="Hennequin C."/>
            <person name="Jauniaux N."/>
            <person name="Joyet P."/>
            <person name="Kachouri R."/>
            <person name="Kerrest A."/>
            <person name="Koszul R."/>
            <person name="Lemaire M."/>
            <person name="Lesur I."/>
            <person name="Ma L."/>
            <person name="Muller H."/>
            <person name="Nicaud J.M."/>
            <person name="Nikolski M."/>
            <person name="Oztas S."/>
            <person name="Ozier-Kalogeropoulos O."/>
            <person name="Pellenz S."/>
            <person name="Potier S."/>
            <person name="Richard G.F."/>
            <person name="Straub M.L."/>
            <person name="Suleau A."/>
            <person name="Swennene D."/>
            <person name="Tekaia F."/>
            <person name="Wesolowski-Louvel M."/>
            <person name="Westhof E."/>
            <person name="Wirth B."/>
            <person name="Zeniou-Meyer M."/>
            <person name="Zivanovic I."/>
            <person name="Bolotin-Fukuhara M."/>
            <person name="Thierry A."/>
            <person name="Bouchier C."/>
            <person name="Caudron B."/>
            <person name="Scarpelli C."/>
            <person name="Gaillardin C."/>
            <person name="Weissenbach J."/>
            <person name="Wincker P."/>
            <person name="Souciet J.L."/>
        </authorList>
    </citation>
    <scope>NUCLEOTIDE SEQUENCE [LARGE SCALE GENOMIC DNA]</scope>
    <source>
        <strain evidence="3">ATCC 2001 / BCRC 20586 / JCM 3761 / NBRC 0622 / NRRL Y-65 / CBS 138</strain>
    </source>
</reference>
<dbReference type="RefSeq" id="XP_446534.1">
    <property type="nucleotide sequence ID" value="XM_446534.1"/>
</dbReference>
<evidence type="ECO:0000313" key="1">
    <source>
        <dbReference type="CGD" id="CAL0130195"/>
    </source>
</evidence>
<name>Q6FTB0_CANGA</name>
<dbReference type="Proteomes" id="UP000002428">
    <property type="component" value="Chromosome G"/>
</dbReference>
<dbReference type="AlphaFoldDB" id="Q6FTB0"/>
<protein>
    <submittedName>
        <fullName evidence="2">Uncharacterized protein</fullName>
    </submittedName>
</protein>
<organism evidence="2 3">
    <name type="scientific">Candida glabrata (strain ATCC 2001 / BCRC 20586 / JCM 3761 / NBRC 0622 / NRRL Y-65 / CBS 138)</name>
    <name type="common">Yeast</name>
    <name type="synonym">Nakaseomyces glabratus</name>
    <dbReference type="NCBI Taxonomy" id="284593"/>
    <lineage>
        <taxon>Eukaryota</taxon>
        <taxon>Fungi</taxon>
        <taxon>Dikarya</taxon>
        <taxon>Ascomycota</taxon>
        <taxon>Saccharomycotina</taxon>
        <taxon>Saccharomycetes</taxon>
        <taxon>Saccharomycetales</taxon>
        <taxon>Saccharomycetaceae</taxon>
        <taxon>Nakaseomyces</taxon>
    </lineage>
</organism>
<dbReference type="VEuPathDB" id="FungiDB:CAGL0G03949g"/>
<evidence type="ECO:0000313" key="2">
    <source>
        <dbReference type="EMBL" id="CAG59461.1"/>
    </source>
</evidence>